<reference evidence="12 13" key="1">
    <citation type="submission" date="2018-05" db="EMBL/GenBank/DDBJ databases">
        <title>Zavarzinia sp. HR-AS.</title>
        <authorList>
            <person name="Lee Y."/>
            <person name="Jeon C.O."/>
        </authorList>
    </citation>
    <scope>NUCLEOTIDE SEQUENCE [LARGE SCALE GENOMIC DNA]</scope>
    <source>
        <strain evidence="12 13">HR-AS</strain>
    </source>
</reference>
<dbReference type="Gene3D" id="3.40.50.300">
    <property type="entry name" value="P-loop containing nucleotide triphosphate hydrolases"/>
    <property type="match status" value="1"/>
</dbReference>
<dbReference type="InterPro" id="IPR001789">
    <property type="entry name" value="Sig_transdc_resp-reg_receiver"/>
</dbReference>
<dbReference type="GO" id="GO:0005524">
    <property type="term" value="F:ATP binding"/>
    <property type="evidence" value="ECO:0007669"/>
    <property type="project" value="UniProtKB-KW"/>
</dbReference>
<feature type="modified residue" description="4-aspartylphosphate" evidence="9">
    <location>
        <position position="57"/>
    </location>
</feature>
<dbReference type="SMART" id="SM00448">
    <property type="entry name" value="REC"/>
    <property type="match status" value="1"/>
</dbReference>
<dbReference type="InterPro" id="IPR011006">
    <property type="entry name" value="CheY-like_superfamily"/>
</dbReference>
<dbReference type="GO" id="GO:0043565">
    <property type="term" value="F:sequence-specific DNA binding"/>
    <property type="evidence" value="ECO:0007669"/>
    <property type="project" value="InterPro"/>
</dbReference>
<dbReference type="SUPFAM" id="SSF46689">
    <property type="entry name" value="Homeodomain-like"/>
    <property type="match status" value="1"/>
</dbReference>
<keyword evidence="3" id="KW-0067">ATP-binding</keyword>
<keyword evidence="13" id="KW-1185">Reference proteome</keyword>
<dbReference type="FunFam" id="3.40.50.300:FF:000006">
    <property type="entry name" value="DNA-binding transcriptional regulator NtrC"/>
    <property type="match status" value="1"/>
</dbReference>
<evidence type="ECO:0000256" key="7">
    <source>
        <dbReference type="ARBA" id="ARBA00023159"/>
    </source>
</evidence>
<sequence length="449" mass="48901">MTDSPPFPVAFVDDDADLRAANAQSLGLAGFAVQCFADAASALEAVGADFPGVVVTDLRMPRMDGIELFRRLKARDAELPVVLITGHGDIETAVATLREGAYDFIAKPYPADRLIESVRRAADRRRLVLENRALKTALDAAAGEAPLVGVSPAMQALRARIRSLADLDVDVLVLGETGSGKEMVAQALHQWGRRRAKRLVALNCGALPESVIDSELFGHEAGAFTGAQKKRIGQIELADGGTLFLDEIESMPLALQTKLLRVLEDRQVTPLGGNTGRRIDMRVVAATKLDLARAARDGSFRADLAYRLDVVTLRIPPLRERQDDIPLLFGHFAGRAAARFGRERPEMTDALRRRLLAHDWPGNVRELAHFAERMVLGLEGDEAPDEPPPAPVGGTLPERVAAFEAALLREALQRHRGNVPAVIDELGLPRKTFYDKLTRHGIAPGDFRD</sequence>
<evidence type="ECO:0000256" key="9">
    <source>
        <dbReference type="PROSITE-ProRule" id="PRU00169"/>
    </source>
</evidence>
<dbReference type="Gene3D" id="1.10.8.60">
    <property type="match status" value="1"/>
</dbReference>
<evidence type="ECO:0000256" key="6">
    <source>
        <dbReference type="ARBA" id="ARBA00023125"/>
    </source>
</evidence>
<dbReference type="PROSITE" id="PS50045">
    <property type="entry name" value="SIGMA54_INTERACT_4"/>
    <property type="match status" value="1"/>
</dbReference>
<evidence type="ECO:0000256" key="3">
    <source>
        <dbReference type="ARBA" id="ARBA00022840"/>
    </source>
</evidence>
<name>A0A317EC90_9PROT</name>
<dbReference type="SUPFAM" id="SSF52540">
    <property type="entry name" value="P-loop containing nucleoside triphosphate hydrolases"/>
    <property type="match status" value="1"/>
</dbReference>
<evidence type="ECO:0000259" key="11">
    <source>
        <dbReference type="PROSITE" id="PS50110"/>
    </source>
</evidence>
<evidence type="ECO:0000256" key="8">
    <source>
        <dbReference type="ARBA" id="ARBA00023163"/>
    </source>
</evidence>
<dbReference type="EMBL" id="QGLE01000003">
    <property type="protein sequence ID" value="PWR24658.1"/>
    <property type="molecule type" value="Genomic_DNA"/>
</dbReference>
<keyword evidence="5" id="KW-0805">Transcription regulation</keyword>
<dbReference type="InterPro" id="IPR027417">
    <property type="entry name" value="P-loop_NTPase"/>
</dbReference>
<dbReference type="SMART" id="SM00382">
    <property type="entry name" value="AAA"/>
    <property type="match status" value="1"/>
</dbReference>
<dbReference type="FunFam" id="3.40.50.2300:FF:000018">
    <property type="entry name" value="DNA-binding transcriptional regulator NtrC"/>
    <property type="match status" value="1"/>
</dbReference>
<comment type="caution">
    <text evidence="12">The sequence shown here is derived from an EMBL/GenBank/DDBJ whole genome shotgun (WGS) entry which is preliminary data.</text>
</comment>
<evidence type="ECO:0000313" key="13">
    <source>
        <dbReference type="Proteomes" id="UP000245461"/>
    </source>
</evidence>
<dbReference type="PROSITE" id="PS00688">
    <property type="entry name" value="SIGMA54_INTERACT_3"/>
    <property type="match status" value="1"/>
</dbReference>
<dbReference type="Proteomes" id="UP000245461">
    <property type="component" value="Unassembled WGS sequence"/>
</dbReference>
<dbReference type="Pfam" id="PF00072">
    <property type="entry name" value="Response_reg"/>
    <property type="match status" value="1"/>
</dbReference>
<dbReference type="InterPro" id="IPR003593">
    <property type="entry name" value="AAA+_ATPase"/>
</dbReference>
<evidence type="ECO:0000259" key="10">
    <source>
        <dbReference type="PROSITE" id="PS50045"/>
    </source>
</evidence>
<organism evidence="12 13">
    <name type="scientific">Zavarzinia aquatilis</name>
    <dbReference type="NCBI Taxonomy" id="2211142"/>
    <lineage>
        <taxon>Bacteria</taxon>
        <taxon>Pseudomonadati</taxon>
        <taxon>Pseudomonadota</taxon>
        <taxon>Alphaproteobacteria</taxon>
        <taxon>Rhodospirillales</taxon>
        <taxon>Zavarziniaceae</taxon>
        <taxon>Zavarzinia</taxon>
    </lineage>
</organism>
<dbReference type="PROSITE" id="PS00676">
    <property type="entry name" value="SIGMA54_INTERACT_2"/>
    <property type="match status" value="1"/>
</dbReference>
<dbReference type="Pfam" id="PF02954">
    <property type="entry name" value="HTH_8"/>
    <property type="match status" value="1"/>
</dbReference>
<feature type="domain" description="Response regulatory" evidence="11">
    <location>
        <begin position="8"/>
        <end position="122"/>
    </location>
</feature>
<dbReference type="RefSeq" id="WP_109904306.1">
    <property type="nucleotide sequence ID" value="NZ_QGLE01000003.1"/>
</dbReference>
<dbReference type="PROSITE" id="PS00675">
    <property type="entry name" value="SIGMA54_INTERACT_1"/>
    <property type="match status" value="1"/>
</dbReference>
<keyword evidence="4" id="KW-0902">Two-component regulatory system</keyword>
<keyword evidence="1 9" id="KW-0597">Phosphoprotein</keyword>
<dbReference type="InterPro" id="IPR002197">
    <property type="entry name" value="HTH_Fis"/>
</dbReference>
<keyword evidence="8" id="KW-0804">Transcription</keyword>
<dbReference type="Gene3D" id="3.40.50.2300">
    <property type="match status" value="1"/>
</dbReference>
<dbReference type="InterPro" id="IPR002078">
    <property type="entry name" value="Sigma_54_int"/>
</dbReference>
<dbReference type="InterPro" id="IPR058031">
    <property type="entry name" value="AAA_lid_NorR"/>
</dbReference>
<dbReference type="PROSITE" id="PS50110">
    <property type="entry name" value="RESPONSE_REGULATORY"/>
    <property type="match status" value="1"/>
</dbReference>
<protein>
    <submittedName>
        <fullName evidence="12">Fis family transcriptional regulator</fullName>
    </submittedName>
</protein>
<dbReference type="PANTHER" id="PTHR32071:SF57">
    <property type="entry name" value="C4-DICARBOXYLATE TRANSPORT TRANSCRIPTIONAL REGULATORY PROTEIN DCTD"/>
    <property type="match status" value="1"/>
</dbReference>
<dbReference type="AlphaFoldDB" id="A0A317EC90"/>
<evidence type="ECO:0000256" key="1">
    <source>
        <dbReference type="ARBA" id="ARBA00022553"/>
    </source>
</evidence>
<dbReference type="InterPro" id="IPR009057">
    <property type="entry name" value="Homeodomain-like_sf"/>
</dbReference>
<evidence type="ECO:0000256" key="5">
    <source>
        <dbReference type="ARBA" id="ARBA00023015"/>
    </source>
</evidence>
<dbReference type="PANTHER" id="PTHR32071">
    <property type="entry name" value="TRANSCRIPTIONAL REGULATORY PROTEIN"/>
    <property type="match status" value="1"/>
</dbReference>
<dbReference type="InterPro" id="IPR025662">
    <property type="entry name" value="Sigma_54_int_dom_ATP-bd_1"/>
</dbReference>
<evidence type="ECO:0000256" key="2">
    <source>
        <dbReference type="ARBA" id="ARBA00022741"/>
    </source>
</evidence>
<dbReference type="Pfam" id="PF00158">
    <property type="entry name" value="Sigma54_activat"/>
    <property type="match status" value="1"/>
</dbReference>
<accession>A0A317EC90</accession>
<dbReference type="OrthoDB" id="9770562at2"/>
<dbReference type="GO" id="GO:0006355">
    <property type="term" value="P:regulation of DNA-templated transcription"/>
    <property type="evidence" value="ECO:0007669"/>
    <property type="project" value="InterPro"/>
</dbReference>
<feature type="domain" description="Sigma-54 factor interaction" evidence="10">
    <location>
        <begin position="147"/>
        <end position="376"/>
    </location>
</feature>
<dbReference type="InterPro" id="IPR025944">
    <property type="entry name" value="Sigma_54_int_dom_CS"/>
</dbReference>
<evidence type="ECO:0000313" key="12">
    <source>
        <dbReference type="EMBL" id="PWR24658.1"/>
    </source>
</evidence>
<evidence type="ECO:0000256" key="4">
    <source>
        <dbReference type="ARBA" id="ARBA00023012"/>
    </source>
</evidence>
<dbReference type="Gene3D" id="1.10.10.60">
    <property type="entry name" value="Homeodomain-like"/>
    <property type="match status" value="1"/>
</dbReference>
<keyword evidence="6" id="KW-0238">DNA-binding</keyword>
<dbReference type="CDD" id="cd17549">
    <property type="entry name" value="REC_DctD-like"/>
    <property type="match status" value="1"/>
</dbReference>
<proteinExistence type="predicted"/>
<keyword evidence="2" id="KW-0547">Nucleotide-binding</keyword>
<dbReference type="InterPro" id="IPR025943">
    <property type="entry name" value="Sigma_54_int_dom_ATP-bd_2"/>
</dbReference>
<dbReference type="CDD" id="cd00009">
    <property type="entry name" value="AAA"/>
    <property type="match status" value="1"/>
</dbReference>
<keyword evidence="7" id="KW-0010">Activator</keyword>
<gene>
    <name evidence="12" type="ORF">DKG74_07600</name>
</gene>
<dbReference type="GO" id="GO:0000160">
    <property type="term" value="P:phosphorelay signal transduction system"/>
    <property type="evidence" value="ECO:0007669"/>
    <property type="project" value="UniProtKB-KW"/>
</dbReference>
<dbReference type="SUPFAM" id="SSF52172">
    <property type="entry name" value="CheY-like"/>
    <property type="match status" value="1"/>
</dbReference>
<dbReference type="Pfam" id="PF25601">
    <property type="entry name" value="AAA_lid_14"/>
    <property type="match status" value="1"/>
</dbReference>